<gene>
    <name evidence="2" type="ORF">P7K49_029497</name>
</gene>
<feature type="region of interest" description="Disordered" evidence="1">
    <location>
        <begin position="1"/>
        <end position="34"/>
    </location>
</feature>
<evidence type="ECO:0000313" key="3">
    <source>
        <dbReference type="Proteomes" id="UP001266305"/>
    </source>
</evidence>
<name>A0ABQ9U7D6_SAGOE</name>
<evidence type="ECO:0000256" key="1">
    <source>
        <dbReference type="SAM" id="MobiDB-lite"/>
    </source>
</evidence>
<evidence type="ECO:0000313" key="2">
    <source>
        <dbReference type="EMBL" id="KAK2092968.1"/>
    </source>
</evidence>
<comment type="caution">
    <text evidence="2">The sequence shown here is derived from an EMBL/GenBank/DDBJ whole genome shotgun (WGS) entry which is preliminary data.</text>
</comment>
<sequence length="73" mass="8035">MALQTSECNPSVGMQYPKSTETPEQLQHCGPPSQGVPYKNSFGYKHTLGDGNPASVLSDETEKKLLQIAVRQW</sequence>
<organism evidence="2 3">
    <name type="scientific">Saguinus oedipus</name>
    <name type="common">Cotton-top tamarin</name>
    <name type="synonym">Oedipomidas oedipus</name>
    <dbReference type="NCBI Taxonomy" id="9490"/>
    <lineage>
        <taxon>Eukaryota</taxon>
        <taxon>Metazoa</taxon>
        <taxon>Chordata</taxon>
        <taxon>Craniata</taxon>
        <taxon>Vertebrata</taxon>
        <taxon>Euteleostomi</taxon>
        <taxon>Mammalia</taxon>
        <taxon>Eutheria</taxon>
        <taxon>Euarchontoglires</taxon>
        <taxon>Primates</taxon>
        <taxon>Haplorrhini</taxon>
        <taxon>Platyrrhini</taxon>
        <taxon>Cebidae</taxon>
        <taxon>Callitrichinae</taxon>
        <taxon>Saguinus</taxon>
    </lineage>
</organism>
<accession>A0ABQ9U7D6</accession>
<dbReference type="EMBL" id="JASSZA010000015">
    <property type="protein sequence ID" value="KAK2092968.1"/>
    <property type="molecule type" value="Genomic_DNA"/>
</dbReference>
<reference evidence="2 3" key="1">
    <citation type="submission" date="2023-05" db="EMBL/GenBank/DDBJ databases">
        <title>B98-5 Cell Line De Novo Hybrid Assembly: An Optical Mapping Approach.</title>
        <authorList>
            <person name="Kananen K."/>
            <person name="Auerbach J.A."/>
            <person name="Kautto E."/>
            <person name="Blachly J.S."/>
        </authorList>
    </citation>
    <scope>NUCLEOTIDE SEQUENCE [LARGE SCALE GENOMIC DNA]</scope>
    <source>
        <strain evidence="2">B95-8</strain>
        <tissue evidence="2">Cell line</tissue>
    </source>
</reference>
<dbReference type="Proteomes" id="UP001266305">
    <property type="component" value="Unassembled WGS sequence"/>
</dbReference>
<proteinExistence type="predicted"/>
<protein>
    <submittedName>
        <fullName evidence="2">Uncharacterized protein</fullName>
    </submittedName>
</protein>
<keyword evidence="3" id="KW-1185">Reference proteome</keyword>